<comment type="caution">
    <text evidence="2">The sequence shown here is derived from an EMBL/GenBank/DDBJ whole genome shotgun (WGS) entry which is preliminary data.</text>
</comment>
<accession>A0ABQ3X2S8</accession>
<feature type="transmembrane region" description="Helical" evidence="1">
    <location>
        <begin position="52"/>
        <end position="70"/>
    </location>
</feature>
<feature type="transmembrane region" description="Helical" evidence="1">
    <location>
        <begin position="77"/>
        <end position="98"/>
    </location>
</feature>
<evidence type="ECO:0000313" key="2">
    <source>
        <dbReference type="EMBL" id="GID52810.1"/>
    </source>
</evidence>
<dbReference type="InterPro" id="IPR019051">
    <property type="entry name" value="Trp_biosyn_TM_oprn/chp"/>
</dbReference>
<name>A0ABQ3X2S8_9ACTN</name>
<sequence>MRRGLLTAVLACLGGAGAALLAVTRVWVTEVEVRPGLTDLRTEQTGAEVQPWLLGLAVMALAGAGALLATRGVVRRVLGAVLALAGVGVAVGAVLAWANENPDPAWPVVTVLGGAAVAVGGVLTARHGHLWAAMSSRYDRTPAAAPEVTAPETAPVQTQAVPDSRAFWDALDRGEDPTR</sequence>
<keyword evidence="1" id="KW-0472">Membrane</keyword>
<reference evidence="2 3" key="1">
    <citation type="submission" date="2021-01" db="EMBL/GenBank/DDBJ databases">
        <title>Whole genome shotgun sequence of Actinoplanes couchii NBRC 106145.</title>
        <authorList>
            <person name="Komaki H."/>
            <person name="Tamura T."/>
        </authorList>
    </citation>
    <scope>NUCLEOTIDE SEQUENCE [LARGE SCALE GENOMIC DNA]</scope>
    <source>
        <strain evidence="2 3">NBRC 106145</strain>
    </source>
</reference>
<evidence type="ECO:0000313" key="3">
    <source>
        <dbReference type="Proteomes" id="UP000612282"/>
    </source>
</evidence>
<dbReference type="Proteomes" id="UP000612282">
    <property type="component" value="Unassembled WGS sequence"/>
</dbReference>
<evidence type="ECO:0000256" key="1">
    <source>
        <dbReference type="SAM" id="Phobius"/>
    </source>
</evidence>
<dbReference type="RefSeq" id="WP_203793754.1">
    <property type="nucleotide sequence ID" value="NZ_BAAAQE010000076.1"/>
</dbReference>
<proteinExistence type="predicted"/>
<keyword evidence="1" id="KW-0812">Transmembrane</keyword>
<organism evidence="2 3">
    <name type="scientific">Actinoplanes couchii</name>
    <dbReference type="NCBI Taxonomy" id="403638"/>
    <lineage>
        <taxon>Bacteria</taxon>
        <taxon>Bacillati</taxon>
        <taxon>Actinomycetota</taxon>
        <taxon>Actinomycetes</taxon>
        <taxon>Micromonosporales</taxon>
        <taxon>Micromonosporaceae</taxon>
        <taxon>Actinoplanes</taxon>
    </lineage>
</organism>
<keyword evidence="1" id="KW-1133">Transmembrane helix</keyword>
<protein>
    <recommendedName>
        <fullName evidence="4">Trp biosynthesis associated, transmembrane protein, Oprn/Chp</fullName>
    </recommendedName>
</protein>
<gene>
    <name evidence="2" type="ORF">Aco03nite_012140</name>
</gene>
<feature type="transmembrane region" description="Helical" evidence="1">
    <location>
        <begin position="104"/>
        <end position="125"/>
    </location>
</feature>
<dbReference type="Pfam" id="PF09534">
    <property type="entry name" value="Trp_oprn_chp"/>
    <property type="match status" value="1"/>
</dbReference>
<keyword evidence="3" id="KW-1185">Reference proteome</keyword>
<evidence type="ECO:0008006" key="4">
    <source>
        <dbReference type="Google" id="ProtNLM"/>
    </source>
</evidence>
<dbReference type="EMBL" id="BOMG01000024">
    <property type="protein sequence ID" value="GID52810.1"/>
    <property type="molecule type" value="Genomic_DNA"/>
</dbReference>